<evidence type="ECO:0000313" key="1">
    <source>
        <dbReference type="EMBL" id="KKK64641.1"/>
    </source>
</evidence>
<accession>A0A0F8ZXI1</accession>
<reference evidence="1" key="1">
    <citation type="journal article" date="2015" name="Nature">
        <title>Complex archaea that bridge the gap between prokaryotes and eukaryotes.</title>
        <authorList>
            <person name="Spang A."/>
            <person name="Saw J.H."/>
            <person name="Jorgensen S.L."/>
            <person name="Zaremba-Niedzwiedzka K."/>
            <person name="Martijn J."/>
            <person name="Lind A.E."/>
            <person name="van Eijk R."/>
            <person name="Schleper C."/>
            <person name="Guy L."/>
            <person name="Ettema T.J."/>
        </authorList>
    </citation>
    <scope>NUCLEOTIDE SEQUENCE</scope>
</reference>
<gene>
    <name evidence="1" type="ORF">LCGC14_2982150</name>
</gene>
<dbReference type="AlphaFoldDB" id="A0A0F8ZXI1"/>
<protein>
    <submittedName>
        <fullName evidence="1">Uncharacterized protein</fullName>
    </submittedName>
</protein>
<dbReference type="EMBL" id="LAZR01060932">
    <property type="protein sequence ID" value="KKK64641.1"/>
    <property type="molecule type" value="Genomic_DNA"/>
</dbReference>
<sequence>MKTYPYIVLTRINDPLPTQEVKNEYGHFYRMPISRLRVAIWGFEDKEGAENFSLLKLYHEGPFYISQD</sequence>
<comment type="caution">
    <text evidence="1">The sequence shown here is derived from an EMBL/GenBank/DDBJ whole genome shotgun (WGS) entry which is preliminary data.</text>
</comment>
<name>A0A0F8ZXI1_9ZZZZ</name>
<organism evidence="1">
    <name type="scientific">marine sediment metagenome</name>
    <dbReference type="NCBI Taxonomy" id="412755"/>
    <lineage>
        <taxon>unclassified sequences</taxon>
        <taxon>metagenomes</taxon>
        <taxon>ecological metagenomes</taxon>
    </lineage>
</organism>
<proteinExistence type="predicted"/>